<dbReference type="Proteomes" id="UP001500420">
    <property type="component" value="Unassembled WGS sequence"/>
</dbReference>
<dbReference type="NCBIfam" id="TIGR00229">
    <property type="entry name" value="sensory_box"/>
    <property type="match status" value="1"/>
</dbReference>
<feature type="transmembrane region" description="Helical" evidence="7">
    <location>
        <begin position="47"/>
        <end position="65"/>
    </location>
</feature>
<dbReference type="InterPro" id="IPR000014">
    <property type="entry name" value="PAS"/>
</dbReference>
<dbReference type="CDD" id="cd00075">
    <property type="entry name" value="HATPase"/>
    <property type="match status" value="1"/>
</dbReference>
<name>A0AAV3T7L6_9EURY</name>
<proteinExistence type="predicted"/>
<dbReference type="Pfam" id="PF02518">
    <property type="entry name" value="HATPase_c"/>
    <property type="match status" value="1"/>
</dbReference>
<evidence type="ECO:0000256" key="6">
    <source>
        <dbReference type="ARBA" id="ARBA00023012"/>
    </source>
</evidence>
<dbReference type="Pfam" id="PF08448">
    <property type="entry name" value="PAS_4"/>
    <property type="match status" value="1"/>
</dbReference>
<protein>
    <recommendedName>
        <fullName evidence="12">PAS domain S-box-containing protein</fullName>
    </recommendedName>
</protein>
<evidence type="ECO:0000256" key="2">
    <source>
        <dbReference type="ARBA" id="ARBA00022679"/>
    </source>
</evidence>
<dbReference type="SMART" id="SM00091">
    <property type="entry name" value="PAS"/>
    <property type="match status" value="1"/>
</dbReference>
<dbReference type="Gene3D" id="3.30.565.10">
    <property type="entry name" value="Histidine kinase-like ATPase, C-terminal domain"/>
    <property type="match status" value="1"/>
</dbReference>
<dbReference type="InterPro" id="IPR003594">
    <property type="entry name" value="HATPase_dom"/>
</dbReference>
<dbReference type="PROSITE" id="PS50109">
    <property type="entry name" value="HIS_KIN"/>
    <property type="match status" value="1"/>
</dbReference>
<dbReference type="InterPro" id="IPR004358">
    <property type="entry name" value="Sig_transdc_His_kin-like_C"/>
</dbReference>
<keyword evidence="7" id="KW-1133">Transmembrane helix</keyword>
<dbReference type="SUPFAM" id="SSF55874">
    <property type="entry name" value="ATPase domain of HSP90 chaperone/DNA topoisomerase II/histidine kinase"/>
    <property type="match status" value="1"/>
</dbReference>
<dbReference type="InterPro" id="IPR036890">
    <property type="entry name" value="HATPase_C_sf"/>
</dbReference>
<feature type="domain" description="PAS" evidence="9">
    <location>
        <begin position="144"/>
        <end position="218"/>
    </location>
</feature>
<evidence type="ECO:0000256" key="4">
    <source>
        <dbReference type="ARBA" id="ARBA00022777"/>
    </source>
</evidence>
<keyword evidence="4" id="KW-0418">Kinase</keyword>
<dbReference type="PANTHER" id="PTHR43065">
    <property type="entry name" value="SENSOR HISTIDINE KINASE"/>
    <property type="match status" value="1"/>
</dbReference>
<gene>
    <name evidence="10" type="ORF">GCM10009020_10490</name>
</gene>
<dbReference type="RefSeq" id="WP_343772849.1">
    <property type="nucleotide sequence ID" value="NZ_BAAADV010000001.1"/>
</dbReference>
<dbReference type="InterPro" id="IPR036097">
    <property type="entry name" value="HisK_dim/P_sf"/>
</dbReference>
<dbReference type="EMBL" id="BAAADV010000001">
    <property type="protein sequence ID" value="GAA0666985.1"/>
    <property type="molecule type" value="Genomic_DNA"/>
</dbReference>
<feature type="domain" description="Histidine kinase" evidence="8">
    <location>
        <begin position="274"/>
        <end position="482"/>
    </location>
</feature>
<feature type="transmembrane region" description="Helical" evidence="7">
    <location>
        <begin position="9"/>
        <end position="27"/>
    </location>
</feature>
<evidence type="ECO:0000259" key="8">
    <source>
        <dbReference type="PROSITE" id="PS50109"/>
    </source>
</evidence>
<evidence type="ECO:0000256" key="3">
    <source>
        <dbReference type="ARBA" id="ARBA00022741"/>
    </source>
</evidence>
<dbReference type="SUPFAM" id="SSF47384">
    <property type="entry name" value="Homodimeric domain of signal transducing histidine kinase"/>
    <property type="match status" value="1"/>
</dbReference>
<evidence type="ECO:0000256" key="1">
    <source>
        <dbReference type="ARBA" id="ARBA00022553"/>
    </source>
</evidence>
<keyword evidence="3" id="KW-0547">Nucleotide-binding</keyword>
<keyword evidence="2" id="KW-0808">Transferase</keyword>
<reference evidence="10 11" key="1">
    <citation type="journal article" date="2019" name="Int. J. Syst. Evol. Microbiol.">
        <title>The Global Catalogue of Microorganisms (GCM) 10K type strain sequencing project: providing services to taxonomists for standard genome sequencing and annotation.</title>
        <authorList>
            <consortium name="The Broad Institute Genomics Platform"/>
            <consortium name="The Broad Institute Genome Sequencing Center for Infectious Disease"/>
            <person name="Wu L."/>
            <person name="Ma J."/>
        </authorList>
    </citation>
    <scope>NUCLEOTIDE SEQUENCE [LARGE SCALE GENOMIC DNA]</scope>
    <source>
        <strain evidence="10 11">JCM 16328</strain>
    </source>
</reference>
<keyword evidence="1" id="KW-0597">Phosphoprotein</keyword>
<dbReference type="SUPFAM" id="SSF55785">
    <property type="entry name" value="PYP-like sensor domain (PAS domain)"/>
    <property type="match status" value="1"/>
</dbReference>
<dbReference type="Gene3D" id="3.30.450.20">
    <property type="entry name" value="PAS domain"/>
    <property type="match status" value="1"/>
</dbReference>
<evidence type="ECO:0000256" key="7">
    <source>
        <dbReference type="SAM" id="Phobius"/>
    </source>
</evidence>
<evidence type="ECO:0000313" key="11">
    <source>
        <dbReference type="Proteomes" id="UP001500420"/>
    </source>
</evidence>
<dbReference type="InterPro" id="IPR003661">
    <property type="entry name" value="HisK_dim/P_dom"/>
</dbReference>
<evidence type="ECO:0000259" key="9">
    <source>
        <dbReference type="PROSITE" id="PS50112"/>
    </source>
</evidence>
<dbReference type="CDD" id="cd00082">
    <property type="entry name" value="HisKA"/>
    <property type="match status" value="1"/>
</dbReference>
<dbReference type="PRINTS" id="PR00344">
    <property type="entry name" value="BCTRLSENSOR"/>
</dbReference>
<feature type="transmembrane region" description="Helical" evidence="7">
    <location>
        <begin position="109"/>
        <end position="130"/>
    </location>
</feature>
<dbReference type="SMART" id="SM00387">
    <property type="entry name" value="HATPase_c"/>
    <property type="match status" value="1"/>
</dbReference>
<dbReference type="CDD" id="cd00130">
    <property type="entry name" value="PAS"/>
    <property type="match status" value="1"/>
</dbReference>
<dbReference type="InterPro" id="IPR005467">
    <property type="entry name" value="His_kinase_dom"/>
</dbReference>
<evidence type="ECO:0000256" key="5">
    <source>
        <dbReference type="ARBA" id="ARBA00022840"/>
    </source>
</evidence>
<keyword evidence="11" id="KW-1185">Reference proteome</keyword>
<keyword evidence="6" id="KW-0902">Two-component regulatory system</keyword>
<evidence type="ECO:0008006" key="12">
    <source>
        <dbReference type="Google" id="ProtNLM"/>
    </source>
</evidence>
<evidence type="ECO:0000313" key="10">
    <source>
        <dbReference type="EMBL" id="GAA0666985.1"/>
    </source>
</evidence>
<organism evidence="10 11">
    <name type="scientific">Natronoarchaeum mannanilyticum</name>
    <dbReference type="NCBI Taxonomy" id="926360"/>
    <lineage>
        <taxon>Archaea</taxon>
        <taxon>Methanobacteriati</taxon>
        <taxon>Methanobacteriota</taxon>
        <taxon>Stenosarchaea group</taxon>
        <taxon>Halobacteria</taxon>
        <taxon>Halobacteriales</taxon>
        <taxon>Natronoarchaeaceae</taxon>
    </lineage>
</organism>
<dbReference type="AlphaFoldDB" id="A0AAV3T7L6"/>
<dbReference type="GO" id="GO:0000155">
    <property type="term" value="F:phosphorelay sensor kinase activity"/>
    <property type="evidence" value="ECO:0007669"/>
    <property type="project" value="InterPro"/>
</dbReference>
<keyword evidence="7" id="KW-0472">Membrane</keyword>
<dbReference type="InterPro" id="IPR013656">
    <property type="entry name" value="PAS_4"/>
</dbReference>
<keyword evidence="5" id="KW-0067">ATP-binding</keyword>
<sequence>MDPTTKRRLAAGCVVGIGSALLAVPLLDLYVHVARDEPFAIAALENSLPALLCGALVAFGGWLFVADVPAGRAVAVARWCLAAGAAALALLLWSSAFHGSLLGARGEGLLYPLGYFLILAALLGAVVGYYDDRRSTKERHLRGERNQFVAFFDHVPSPAVGVTFEESKPVVRHVNEAFEAVFGYDADAIEGRSLAEFIVPPERREESADIVDRVRTGEVVEREVQRRTAGSFRTFAFKGIPVEADAHDVDAYAIYSDITDEREQRQRLQVLYRVLRHDLRNRMNVVKGNAEIILERLSDPELREWAESLTASADELIDLSSQTREIERSLDAGDYSRRTIDAGAVVADVLDQVAERHPGVGVERELADGVHVIANDLIDTAIENAVENAFEHNDGAEQSVRVSVGPVDENYAEIRIADDGPGIPDSERRLFDGTNEITQLQHASGLGLWLLNWIVTQSGGEIDIRDNEPRGTVVAIRLPRDLRESVGAGQPAKAD</sequence>
<comment type="caution">
    <text evidence="10">The sequence shown here is derived from an EMBL/GenBank/DDBJ whole genome shotgun (WGS) entry which is preliminary data.</text>
</comment>
<accession>A0AAV3T7L6</accession>
<dbReference type="GO" id="GO:0005524">
    <property type="term" value="F:ATP binding"/>
    <property type="evidence" value="ECO:0007669"/>
    <property type="project" value="UniProtKB-KW"/>
</dbReference>
<dbReference type="InterPro" id="IPR035965">
    <property type="entry name" value="PAS-like_dom_sf"/>
</dbReference>
<feature type="transmembrane region" description="Helical" evidence="7">
    <location>
        <begin position="77"/>
        <end position="97"/>
    </location>
</feature>
<dbReference type="PANTHER" id="PTHR43065:SF10">
    <property type="entry name" value="PEROXIDE STRESS-ACTIVATED HISTIDINE KINASE MAK3"/>
    <property type="match status" value="1"/>
</dbReference>
<dbReference type="PROSITE" id="PS50112">
    <property type="entry name" value="PAS"/>
    <property type="match status" value="1"/>
</dbReference>
<keyword evidence="7" id="KW-0812">Transmembrane</keyword>